<evidence type="ECO:0000313" key="1">
    <source>
        <dbReference type="EMBL" id="EFA78506.1"/>
    </source>
</evidence>
<dbReference type="AlphaFoldDB" id="D3BKS6"/>
<dbReference type="InParanoid" id="D3BKS6"/>
<evidence type="ECO:0000313" key="2">
    <source>
        <dbReference type="Proteomes" id="UP000001396"/>
    </source>
</evidence>
<gene>
    <name evidence="1" type="ORF">PPL_09158</name>
</gene>
<name>D3BKS6_HETP5</name>
<dbReference type="GeneID" id="31364633"/>
<sequence length="46" mass="5071">MSNNVVIFIDSNIKTLDITDNSKNSTLDIVFEKTSCSAPHPEGINF</sequence>
<accession>D3BKS6</accession>
<comment type="caution">
    <text evidence="1">The sequence shown here is derived from an EMBL/GenBank/DDBJ whole genome shotgun (WGS) entry which is preliminary data.</text>
</comment>
<dbReference type="EMBL" id="ADBJ01000038">
    <property type="protein sequence ID" value="EFA78506.1"/>
    <property type="molecule type" value="Genomic_DNA"/>
</dbReference>
<reference evidence="1 2" key="1">
    <citation type="journal article" date="2011" name="Genome Res.">
        <title>Phylogeny-wide analysis of social amoeba genomes highlights ancient origins for complex intercellular communication.</title>
        <authorList>
            <person name="Heidel A.J."/>
            <person name="Lawal H.M."/>
            <person name="Felder M."/>
            <person name="Schilde C."/>
            <person name="Helps N.R."/>
            <person name="Tunggal B."/>
            <person name="Rivero F."/>
            <person name="John U."/>
            <person name="Schleicher M."/>
            <person name="Eichinger L."/>
            <person name="Platzer M."/>
            <person name="Noegel A.A."/>
            <person name="Schaap P."/>
            <person name="Gloeckner G."/>
        </authorList>
    </citation>
    <scope>NUCLEOTIDE SEQUENCE [LARGE SCALE GENOMIC DNA]</scope>
    <source>
        <strain evidence="2">ATCC 26659 / Pp 5 / PN500</strain>
    </source>
</reference>
<protein>
    <submittedName>
        <fullName evidence="1">Uncharacterized protein</fullName>
    </submittedName>
</protein>
<proteinExistence type="predicted"/>
<dbReference type="Proteomes" id="UP000001396">
    <property type="component" value="Unassembled WGS sequence"/>
</dbReference>
<dbReference type="RefSeq" id="XP_020430630.1">
    <property type="nucleotide sequence ID" value="XM_020579955.1"/>
</dbReference>
<keyword evidence="2" id="KW-1185">Reference proteome</keyword>
<organism evidence="1 2">
    <name type="scientific">Heterostelium pallidum (strain ATCC 26659 / Pp 5 / PN500)</name>
    <name type="common">Cellular slime mold</name>
    <name type="synonym">Polysphondylium pallidum</name>
    <dbReference type="NCBI Taxonomy" id="670386"/>
    <lineage>
        <taxon>Eukaryota</taxon>
        <taxon>Amoebozoa</taxon>
        <taxon>Evosea</taxon>
        <taxon>Eumycetozoa</taxon>
        <taxon>Dictyostelia</taxon>
        <taxon>Acytosteliales</taxon>
        <taxon>Acytosteliaceae</taxon>
        <taxon>Heterostelium</taxon>
    </lineage>
</organism>